<organism evidence="1 2">
    <name type="scientific">Panagrellus redivivus</name>
    <name type="common">Microworm</name>
    <dbReference type="NCBI Taxonomy" id="6233"/>
    <lineage>
        <taxon>Eukaryota</taxon>
        <taxon>Metazoa</taxon>
        <taxon>Ecdysozoa</taxon>
        <taxon>Nematoda</taxon>
        <taxon>Chromadorea</taxon>
        <taxon>Rhabditida</taxon>
        <taxon>Tylenchina</taxon>
        <taxon>Panagrolaimomorpha</taxon>
        <taxon>Panagrolaimoidea</taxon>
        <taxon>Panagrolaimidae</taxon>
        <taxon>Panagrellus</taxon>
    </lineage>
</organism>
<dbReference type="AlphaFoldDB" id="A0A7E4W8U8"/>
<evidence type="ECO:0000313" key="2">
    <source>
        <dbReference type="WBParaSite" id="Pan_g9016.t1"/>
    </source>
</evidence>
<sequence>MPLQLGATVVEWLSGAPHKCNADGGRNGGTEAKTLFCTLISSVIPRVRGSYNRLILHGLRHGIKLNKSTTLA</sequence>
<accession>A0A7E4W8U8</accession>
<reference evidence="2" key="2">
    <citation type="submission" date="2020-10" db="UniProtKB">
        <authorList>
            <consortium name="WormBaseParasite"/>
        </authorList>
    </citation>
    <scope>IDENTIFICATION</scope>
</reference>
<proteinExistence type="predicted"/>
<dbReference type="Proteomes" id="UP000492821">
    <property type="component" value="Unassembled WGS sequence"/>
</dbReference>
<reference evidence="1" key="1">
    <citation type="journal article" date="2013" name="Genetics">
        <title>The draft genome and transcriptome of Panagrellus redivivus are shaped by the harsh demands of a free-living lifestyle.</title>
        <authorList>
            <person name="Srinivasan J."/>
            <person name="Dillman A.R."/>
            <person name="Macchietto M.G."/>
            <person name="Heikkinen L."/>
            <person name="Lakso M."/>
            <person name="Fracchia K.M."/>
            <person name="Antoshechkin I."/>
            <person name="Mortazavi A."/>
            <person name="Wong G."/>
            <person name="Sternberg P.W."/>
        </authorList>
    </citation>
    <scope>NUCLEOTIDE SEQUENCE [LARGE SCALE GENOMIC DNA]</scope>
    <source>
        <strain evidence="1">MT8872</strain>
    </source>
</reference>
<evidence type="ECO:0000313" key="1">
    <source>
        <dbReference type="Proteomes" id="UP000492821"/>
    </source>
</evidence>
<name>A0A7E4W8U8_PANRE</name>
<dbReference type="WBParaSite" id="Pan_g9016.t1">
    <property type="protein sequence ID" value="Pan_g9016.t1"/>
    <property type="gene ID" value="Pan_g9016"/>
</dbReference>
<keyword evidence="1" id="KW-1185">Reference proteome</keyword>
<protein>
    <submittedName>
        <fullName evidence="2">Secreted protein</fullName>
    </submittedName>
</protein>